<dbReference type="GeneID" id="80886051"/>
<dbReference type="RefSeq" id="XP_056040952.1">
    <property type="nucleotide sequence ID" value="XM_056190885.1"/>
</dbReference>
<evidence type="ECO:0000256" key="4">
    <source>
        <dbReference type="ARBA" id="ARBA00022618"/>
    </source>
</evidence>
<comment type="caution">
    <text evidence="10">The sequence shown here is derived from an EMBL/GenBank/DDBJ whole genome shotgun (WGS) entry which is preliminary data.</text>
</comment>
<dbReference type="AlphaFoldDB" id="A0AAD7QPK3"/>
<evidence type="ECO:0000256" key="3">
    <source>
        <dbReference type="ARBA" id="ARBA00022454"/>
    </source>
</evidence>
<name>A0AAD7QPK3_9ASCO</name>
<dbReference type="Pfam" id="PF05859">
    <property type="entry name" value="Mis12"/>
    <property type="match status" value="1"/>
</dbReference>
<dbReference type="Proteomes" id="UP001217417">
    <property type="component" value="Unassembled WGS sequence"/>
</dbReference>
<keyword evidence="11" id="KW-1185">Reference proteome</keyword>
<dbReference type="PANTHER" id="PTHR14527">
    <property type="entry name" value="PROTEIN MIS12 HOMOLOG"/>
    <property type="match status" value="1"/>
</dbReference>
<comment type="subcellular location">
    <subcellularLocation>
        <location evidence="1">Chromosome</location>
        <location evidence="1">Centromere</location>
        <location evidence="1">Kinetochore</location>
    </subcellularLocation>
</comment>
<dbReference type="EMBL" id="JARPMG010000011">
    <property type="protein sequence ID" value="KAJ8097502.1"/>
    <property type="molecule type" value="Genomic_DNA"/>
</dbReference>
<evidence type="ECO:0000256" key="9">
    <source>
        <dbReference type="ARBA" id="ARBA00023328"/>
    </source>
</evidence>
<accession>A0AAD7QPK3</accession>
<organism evidence="10 11">
    <name type="scientific">Lipomyces tetrasporus</name>
    <dbReference type="NCBI Taxonomy" id="54092"/>
    <lineage>
        <taxon>Eukaryota</taxon>
        <taxon>Fungi</taxon>
        <taxon>Dikarya</taxon>
        <taxon>Ascomycota</taxon>
        <taxon>Saccharomycotina</taxon>
        <taxon>Lipomycetes</taxon>
        <taxon>Lipomycetales</taxon>
        <taxon>Lipomycetaceae</taxon>
        <taxon>Lipomyces</taxon>
    </lineage>
</organism>
<evidence type="ECO:0000313" key="10">
    <source>
        <dbReference type="EMBL" id="KAJ8097502.1"/>
    </source>
</evidence>
<comment type="similarity">
    <text evidence="2">Belongs to the mis12 family.</text>
</comment>
<evidence type="ECO:0000256" key="7">
    <source>
        <dbReference type="ARBA" id="ARBA00023054"/>
    </source>
</evidence>
<reference evidence="10" key="1">
    <citation type="submission" date="2023-03" db="EMBL/GenBank/DDBJ databases">
        <title>Near-Complete genome sequence of Lipomyces tetrasporous NRRL Y-64009, an oleaginous yeast capable of growing on lignocellulosic hydrolysates.</title>
        <authorList>
            <consortium name="Lawrence Berkeley National Laboratory"/>
            <person name="Jagtap S.S."/>
            <person name="Liu J.-J."/>
            <person name="Walukiewicz H.E."/>
            <person name="Pangilinan J."/>
            <person name="Lipzen A."/>
            <person name="Ahrendt S."/>
            <person name="Koriabine M."/>
            <person name="Cobaugh K."/>
            <person name="Salamov A."/>
            <person name="Yoshinaga Y."/>
            <person name="Ng V."/>
            <person name="Daum C."/>
            <person name="Grigoriev I.V."/>
            <person name="Slininger P.J."/>
            <person name="Dien B.S."/>
            <person name="Jin Y.-S."/>
            <person name="Rao C.V."/>
        </authorList>
    </citation>
    <scope>NUCLEOTIDE SEQUENCE</scope>
    <source>
        <strain evidence="10">NRRL Y-64009</strain>
    </source>
</reference>
<evidence type="ECO:0000256" key="6">
    <source>
        <dbReference type="ARBA" id="ARBA00022838"/>
    </source>
</evidence>
<evidence type="ECO:0000313" key="11">
    <source>
        <dbReference type="Proteomes" id="UP001217417"/>
    </source>
</evidence>
<sequence>MAPVSQPTASTAALLTEHFEYPPIALLDDIINAVNNILYKCTSAIETFLQSQPPCANIPDEEIEVGTAKLETLLEGAVDRNFDRFELYVLRNVLAIPDEIADGWMRLSHHKNVDYSVSHEHLDIRLLNLRKTLQASHHVNQKLREQTRANRQLIALLTTYQSALSFLQKTNGVAPMDETVRFLVSQAGEIQRKFGNLRRLECNSAVPLAAGHASGSSGFDVKISEREIYIEKMTAMIVGATDRENAIDIDAERKTETDVENSKRAAELVSNWS</sequence>
<proteinExistence type="inferred from homology"/>
<protein>
    <submittedName>
        <fullName evidence="10">Mis12 protein-domain-containing protein</fullName>
    </submittedName>
</protein>
<dbReference type="GO" id="GO:0005634">
    <property type="term" value="C:nucleus"/>
    <property type="evidence" value="ECO:0007669"/>
    <property type="project" value="InterPro"/>
</dbReference>
<dbReference type="GO" id="GO:0051301">
    <property type="term" value="P:cell division"/>
    <property type="evidence" value="ECO:0007669"/>
    <property type="project" value="UniProtKB-KW"/>
</dbReference>
<keyword evidence="5" id="KW-0498">Mitosis</keyword>
<gene>
    <name evidence="10" type="ORF">POJ06DRAFT_33282</name>
</gene>
<keyword evidence="6" id="KW-0995">Kinetochore</keyword>
<keyword evidence="8" id="KW-0131">Cell cycle</keyword>
<dbReference type="GO" id="GO:0000444">
    <property type="term" value="C:MIS12/MIND type complex"/>
    <property type="evidence" value="ECO:0007669"/>
    <property type="project" value="TreeGrafter"/>
</dbReference>
<evidence type="ECO:0000256" key="5">
    <source>
        <dbReference type="ARBA" id="ARBA00022776"/>
    </source>
</evidence>
<dbReference type="GO" id="GO:0051382">
    <property type="term" value="P:kinetochore assembly"/>
    <property type="evidence" value="ECO:0007669"/>
    <property type="project" value="TreeGrafter"/>
</dbReference>
<dbReference type="GO" id="GO:0000070">
    <property type="term" value="P:mitotic sister chromatid segregation"/>
    <property type="evidence" value="ECO:0007669"/>
    <property type="project" value="TreeGrafter"/>
</dbReference>
<evidence type="ECO:0000256" key="2">
    <source>
        <dbReference type="ARBA" id="ARBA00008643"/>
    </source>
</evidence>
<dbReference type="InterPro" id="IPR008685">
    <property type="entry name" value="Centromere_Mis12"/>
</dbReference>
<keyword evidence="4" id="KW-0132">Cell division</keyword>
<keyword evidence="7" id="KW-0175">Coiled coil</keyword>
<evidence type="ECO:0000256" key="1">
    <source>
        <dbReference type="ARBA" id="ARBA00004629"/>
    </source>
</evidence>
<keyword evidence="9" id="KW-0137">Centromere</keyword>
<dbReference type="PANTHER" id="PTHR14527:SF2">
    <property type="entry name" value="PROTEIN MIS12 HOMOLOG"/>
    <property type="match status" value="1"/>
</dbReference>
<keyword evidence="3" id="KW-0158">Chromosome</keyword>
<evidence type="ECO:0000256" key="8">
    <source>
        <dbReference type="ARBA" id="ARBA00023306"/>
    </source>
</evidence>